<dbReference type="EMBL" id="WNKQ01000004">
    <property type="protein sequence ID" value="KAF5852032.1"/>
    <property type="molecule type" value="Genomic_DNA"/>
</dbReference>
<evidence type="ECO:0000256" key="3">
    <source>
        <dbReference type="ARBA" id="ARBA00012556"/>
    </source>
</evidence>
<comment type="caution">
    <text evidence="7">The sequence shown here is derived from an EMBL/GenBank/DDBJ whole genome shotgun (WGS) entry which is preliminary data.</text>
</comment>
<evidence type="ECO:0000313" key="7">
    <source>
        <dbReference type="EMBL" id="KAF5852032.1"/>
    </source>
</evidence>
<comment type="similarity">
    <text evidence="2 6">Belongs to the glycosyl hydrolase 53 family.</text>
</comment>
<organism evidence="7 8">
    <name type="scientific">Cochliobolus sativus</name>
    <name type="common">Common root rot and spot blotch fungus</name>
    <name type="synonym">Bipolaris sorokiniana</name>
    <dbReference type="NCBI Taxonomy" id="45130"/>
    <lineage>
        <taxon>Eukaryota</taxon>
        <taxon>Fungi</taxon>
        <taxon>Dikarya</taxon>
        <taxon>Ascomycota</taxon>
        <taxon>Pezizomycotina</taxon>
        <taxon>Dothideomycetes</taxon>
        <taxon>Pleosporomycetidae</taxon>
        <taxon>Pleosporales</taxon>
        <taxon>Pleosporineae</taxon>
        <taxon>Pleosporaceae</taxon>
        <taxon>Bipolaris</taxon>
    </lineage>
</organism>
<evidence type="ECO:0000256" key="2">
    <source>
        <dbReference type="ARBA" id="ARBA00010687"/>
    </source>
</evidence>
<dbReference type="InterPro" id="IPR011683">
    <property type="entry name" value="Glyco_hydro_53"/>
</dbReference>
<dbReference type="PANTHER" id="PTHR34983:SF1">
    <property type="entry name" value="ARABINOGALACTAN ENDO-BETA-1,4-GALACTANASE A"/>
    <property type="match status" value="1"/>
</dbReference>
<evidence type="ECO:0000256" key="1">
    <source>
        <dbReference type="ARBA" id="ARBA00001695"/>
    </source>
</evidence>
<dbReference type="PANTHER" id="PTHR34983">
    <property type="entry name" value="ARABINOGALACTAN ENDO-BETA-1,4-GALACTANASE A"/>
    <property type="match status" value="1"/>
</dbReference>
<proteinExistence type="inferred from homology"/>
<dbReference type="GO" id="GO:0015926">
    <property type="term" value="F:glucosidase activity"/>
    <property type="evidence" value="ECO:0007669"/>
    <property type="project" value="InterPro"/>
</dbReference>
<evidence type="ECO:0000256" key="5">
    <source>
        <dbReference type="ARBA" id="ARBA00023295"/>
    </source>
</evidence>
<dbReference type="EC" id="3.2.1.89" evidence="3 6"/>
<keyword evidence="4 6" id="KW-0378">Hydrolase</keyword>
<dbReference type="Pfam" id="PF07745">
    <property type="entry name" value="Glyco_hydro_53"/>
    <property type="match status" value="1"/>
</dbReference>
<dbReference type="Gene3D" id="3.20.20.80">
    <property type="entry name" value="Glycosidases"/>
    <property type="match status" value="1"/>
</dbReference>
<keyword evidence="6" id="KW-0732">Signal</keyword>
<evidence type="ECO:0000313" key="8">
    <source>
        <dbReference type="Proteomes" id="UP000624244"/>
    </source>
</evidence>
<evidence type="ECO:0000256" key="6">
    <source>
        <dbReference type="RuleBase" id="RU361192"/>
    </source>
</evidence>
<accession>A0A8H6DXV7</accession>
<dbReference type="GO" id="GO:0031218">
    <property type="term" value="F:arabinogalactan endo-1,4-beta-galactosidase activity"/>
    <property type="evidence" value="ECO:0007669"/>
    <property type="project" value="UniProtKB-EC"/>
</dbReference>
<dbReference type="SUPFAM" id="SSF51445">
    <property type="entry name" value="(Trans)glycosidases"/>
    <property type="match status" value="1"/>
</dbReference>
<evidence type="ECO:0000256" key="4">
    <source>
        <dbReference type="ARBA" id="ARBA00022801"/>
    </source>
</evidence>
<feature type="chain" id="PRO_5034973235" description="Arabinogalactan endo-beta-1,4-galactanase" evidence="6">
    <location>
        <begin position="20"/>
        <end position="360"/>
    </location>
</feature>
<feature type="signal peptide" evidence="6">
    <location>
        <begin position="1"/>
        <end position="19"/>
    </location>
</feature>
<dbReference type="GO" id="GO:0045490">
    <property type="term" value="P:pectin catabolic process"/>
    <property type="evidence" value="ECO:0007669"/>
    <property type="project" value="TreeGrafter"/>
</dbReference>
<reference evidence="7" key="1">
    <citation type="submission" date="2019-11" db="EMBL/GenBank/DDBJ databases">
        <title>Bipolaris sorokiniana Genome sequencing.</title>
        <authorList>
            <person name="Wang H."/>
        </authorList>
    </citation>
    <scope>NUCLEOTIDE SEQUENCE</scope>
</reference>
<gene>
    <name evidence="7" type="ORF">GGP41_000735</name>
</gene>
<comment type="catalytic activity">
    <reaction evidence="1 6">
        <text>The enzyme specifically hydrolyzes (1-&gt;4)-beta-D-galactosidic linkages in type I arabinogalactans.</text>
        <dbReference type="EC" id="3.2.1.89"/>
    </reaction>
</comment>
<keyword evidence="5 6" id="KW-0326">Glycosidase</keyword>
<protein>
    <recommendedName>
        <fullName evidence="3 6">Arabinogalactan endo-beta-1,4-galactanase</fullName>
        <ecNumber evidence="3 6">3.2.1.89</ecNumber>
    </recommendedName>
</protein>
<dbReference type="FunFam" id="3.20.20.80:FF:000077">
    <property type="entry name" value="Arabinogalactan endo-beta-1,4-galactanase"/>
    <property type="match status" value="1"/>
</dbReference>
<sequence length="360" mass="38933">MRLTHLISTLLCASNTVLAALPYKGVDWSSLLVEEAAGKKYKNSAGTVQPLETILKSSGVNTVRQRLWVNPSGGTYNLDYNLKLGKRAQAAGLGIFLDLHYSDSWADPAKQVTPAAWQSLNREALIKQVYDYTKNVLDTFQRNGVPLKLVSIGNEITPGLLFPIGKLSGNSKGPAANVAALLKSASRAIKESSMSPKPKIMIHLDNGWNWETQKWWYDLVLGSGGGLSLSDFDVQGVSYYPFYNAAATLAAVGSSLSNMASKYGKEVMVVETNWPSWCPNPKYAFPSDTKSIPISVDGQTTWMKEVAKRVAGASGGKGTGLFYWEPAWIDNAGLGSSCGWNLMFGDDGKVMNSLAVFGSI</sequence>
<dbReference type="Proteomes" id="UP000624244">
    <property type="component" value="Unassembled WGS sequence"/>
</dbReference>
<dbReference type="InterPro" id="IPR017853">
    <property type="entry name" value="GH"/>
</dbReference>
<dbReference type="AlphaFoldDB" id="A0A8H6DXV7"/>
<name>A0A8H6DXV7_COCSA</name>